<evidence type="ECO:0000256" key="1">
    <source>
        <dbReference type="ARBA" id="ARBA00022630"/>
    </source>
</evidence>
<protein>
    <submittedName>
        <fullName evidence="5">Cob(II)yrinic acid a,c-diamide reductase</fullName>
    </submittedName>
</protein>
<keyword evidence="6" id="KW-1185">Reference proteome</keyword>
<dbReference type="InterPro" id="IPR000415">
    <property type="entry name" value="Nitroreductase-like"/>
</dbReference>
<keyword evidence="2" id="KW-0288">FMN</keyword>
<reference evidence="5 6" key="1">
    <citation type="submission" date="2016-10" db="EMBL/GenBank/DDBJ databases">
        <authorList>
            <person name="de Groot N.N."/>
        </authorList>
    </citation>
    <scope>NUCLEOTIDE SEQUENCE [LARGE SCALE GENOMIC DNA]</scope>
    <source>
        <strain evidence="5 6">CGMCC 1.7059</strain>
    </source>
</reference>
<proteinExistence type="predicted"/>
<keyword evidence="1" id="KW-0285">Flavoprotein</keyword>
<dbReference type="Pfam" id="PF00881">
    <property type="entry name" value="Nitroreductase"/>
    <property type="match status" value="1"/>
</dbReference>
<dbReference type="Gene3D" id="3.40.109.10">
    <property type="entry name" value="NADH Oxidase"/>
    <property type="match status" value="1"/>
</dbReference>
<evidence type="ECO:0000313" key="5">
    <source>
        <dbReference type="EMBL" id="SDW83665.1"/>
    </source>
</evidence>
<dbReference type="RefSeq" id="WP_091812506.1">
    <property type="nucleotide sequence ID" value="NZ_FNNE01000004.1"/>
</dbReference>
<organism evidence="5 6">
    <name type="scientific">Marinobacter mobilis</name>
    <dbReference type="NCBI Taxonomy" id="488533"/>
    <lineage>
        <taxon>Bacteria</taxon>
        <taxon>Pseudomonadati</taxon>
        <taxon>Pseudomonadota</taxon>
        <taxon>Gammaproteobacteria</taxon>
        <taxon>Pseudomonadales</taxon>
        <taxon>Marinobacteraceae</taxon>
        <taxon>Marinobacter</taxon>
    </lineage>
</organism>
<dbReference type="GO" id="GO:0016491">
    <property type="term" value="F:oxidoreductase activity"/>
    <property type="evidence" value="ECO:0007669"/>
    <property type="project" value="UniProtKB-KW"/>
</dbReference>
<evidence type="ECO:0000313" key="6">
    <source>
        <dbReference type="Proteomes" id="UP000199675"/>
    </source>
</evidence>
<evidence type="ECO:0000256" key="2">
    <source>
        <dbReference type="ARBA" id="ARBA00022643"/>
    </source>
</evidence>
<feature type="domain" description="Nitroreductase" evidence="4">
    <location>
        <begin position="20"/>
        <end position="184"/>
    </location>
</feature>
<dbReference type="InterPro" id="IPR050627">
    <property type="entry name" value="Nitroreductase/BluB"/>
</dbReference>
<dbReference type="PANTHER" id="PTHR23026:SF90">
    <property type="entry name" value="IODOTYROSINE DEIODINASE 1"/>
    <property type="match status" value="1"/>
</dbReference>
<dbReference type="STRING" id="488533.SAMN04487960_104268"/>
<dbReference type="OrthoDB" id="9773807at2"/>
<dbReference type="Proteomes" id="UP000199675">
    <property type="component" value="Unassembled WGS sequence"/>
</dbReference>
<dbReference type="SUPFAM" id="SSF55469">
    <property type="entry name" value="FMN-dependent nitroreductase-like"/>
    <property type="match status" value="1"/>
</dbReference>
<dbReference type="InterPro" id="IPR029479">
    <property type="entry name" value="Nitroreductase"/>
</dbReference>
<name>A0A1H2WSY5_9GAMM</name>
<evidence type="ECO:0000256" key="3">
    <source>
        <dbReference type="ARBA" id="ARBA00023002"/>
    </source>
</evidence>
<dbReference type="PANTHER" id="PTHR23026">
    <property type="entry name" value="NADPH NITROREDUCTASE"/>
    <property type="match status" value="1"/>
</dbReference>
<gene>
    <name evidence="5" type="ORF">SAMN04487960_104268</name>
</gene>
<dbReference type="EMBL" id="FNNE01000004">
    <property type="protein sequence ID" value="SDW83665.1"/>
    <property type="molecule type" value="Genomic_DNA"/>
</dbReference>
<sequence length="215" mass="24389">MDNRAFTEADQHLLTEIMLHRRDVRGNNFLPDPVPEEVVTQILRAATLAPSVGYSQPWEFVMVENPDIRRRVVADFEAQNGKAEELFSGDRRDLYARLKLEGILEAPVNIAVFYKPADGPVLGQTSMVEVGEYSVVCAIQNMWLMARALNVGMGWVSILNPDTVKDLLNAPADNKLVGYLCLGYVRQFFDTPELERLEWDRRKPLDAVIYVDGYD</sequence>
<accession>A0A1H2WSY5</accession>
<dbReference type="InterPro" id="IPR012825">
    <property type="entry name" value="BluB"/>
</dbReference>
<dbReference type="NCBIfam" id="TIGR02476">
    <property type="entry name" value="BluB"/>
    <property type="match status" value="1"/>
</dbReference>
<dbReference type="AlphaFoldDB" id="A0A1H2WSY5"/>
<evidence type="ECO:0000259" key="4">
    <source>
        <dbReference type="Pfam" id="PF00881"/>
    </source>
</evidence>
<keyword evidence="3" id="KW-0560">Oxidoreductase</keyword>